<evidence type="ECO:0000256" key="8">
    <source>
        <dbReference type="ARBA" id="ARBA00046288"/>
    </source>
</evidence>
<keyword evidence="4 9" id="KW-0732">Signal</keyword>
<comment type="subcellular location">
    <subcellularLocation>
        <location evidence="8">Endomembrane system</location>
        <topology evidence="8">Single-pass type I membrane protein</topology>
    </subcellularLocation>
</comment>
<feature type="domain" description="Peptidase A1" evidence="10">
    <location>
        <begin position="52"/>
        <end position="233"/>
    </location>
</feature>
<dbReference type="Pfam" id="PF14543">
    <property type="entry name" value="TAXi_N"/>
    <property type="match status" value="1"/>
</dbReference>
<dbReference type="Gene3D" id="2.40.70.10">
    <property type="entry name" value="Acid Proteases"/>
    <property type="match status" value="1"/>
</dbReference>
<reference evidence="11" key="1">
    <citation type="submission" date="2021-01" db="UniProtKB">
        <authorList>
            <consortium name="EnsemblPlants"/>
        </authorList>
    </citation>
    <scope>IDENTIFICATION</scope>
</reference>
<evidence type="ECO:0000313" key="12">
    <source>
        <dbReference type="Proteomes" id="UP000594263"/>
    </source>
</evidence>
<proteinExistence type="inferred from homology"/>
<evidence type="ECO:0000256" key="2">
    <source>
        <dbReference type="ARBA" id="ARBA00022670"/>
    </source>
</evidence>
<keyword evidence="6" id="KW-1133">Transmembrane helix</keyword>
<dbReference type="InterPro" id="IPR021109">
    <property type="entry name" value="Peptidase_aspartic_dom_sf"/>
</dbReference>
<dbReference type="InterPro" id="IPR001969">
    <property type="entry name" value="Aspartic_peptidase_AS"/>
</dbReference>
<evidence type="ECO:0000256" key="1">
    <source>
        <dbReference type="ARBA" id="ARBA00007447"/>
    </source>
</evidence>
<dbReference type="InterPro" id="IPR033121">
    <property type="entry name" value="PEPTIDASE_A1"/>
</dbReference>
<evidence type="ECO:0000256" key="9">
    <source>
        <dbReference type="SAM" id="SignalP"/>
    </source>
</evidence>
<evidence type="ECO:0000259" key="10">
    <source>
        <dbReference type="PROSITE" id="PS51767"/>
    </source>
</evidence>
<dbReference type="GO" id="GO:0012505">
    <property type="term" value="C:endomembrane system"/>
    <property type="evidence" value="ECO:0007669"/>
    <property type="project" value="UniProtKB-SubCell"/>
</dbReference>
<evidence type="ECO:0000313" key="11">
    <source>
        <dbReference type="EnsemblPlants" id="Kaladp0037s0005.1.v1.1"/>
    </source>
</evidence>
<dbReference type="InterPro" id="IPR032861">
    <property type="entry name" value="TAXi_N"/>
</dbReference>
<evidence type="ECO:0000256" key="7">
    <source>
        <dbReference type="ARBA" id="ARBA00023136"/>
    </source>
</evidence>
<evidence type="ECO:0000256" key="3">
    <source>
        <dbReference type="ARBA" id="ARBA00022692"/>
    </source>
</evidence>
<dbReference type="InterPro" id="IPR001461">
    <property type="entry name" value="Aspartic_peptidase_A1"/>
</dbReference>
<accession>A0A7N0ZUK1</accession>
<name>A0A7N0ZUK1_KALFE</name>
<organism evidence="11 12">
    <name type="scientific">Kalanchoe fedtschenkoi</name>
    <name type="common">Lavender scallops</name>
    <name type="synonym">South American air plant</name>
    <dbReference type="NCBI Taxonomy" id="63787"/>
    <lineage>
        <taxon>Eukaryota</taxon>
        <taxon>Viridiplantae</taxon>
        <taxon>Streptophyta</taxon>
        <taxon>Embryophyta</taxon>
        <taxon>Tracheophyta</taxon>
        <taxon>Spermatophyta</taxon>
        <taxon>Magnoliopsida</taxon>
        <taxon>eudicotyledons</taxon>
        <taxon>Gunneridae</taxon>
        <taxon>Pentapetalae</taxon>
        <taxon>Saxifragales</taxon>
        <taxon>Crassulaceae</taxon>
        <taxon>Kalanchoe</taxon>
    </lineage>
</organism>
<keyword evidence="12" id="KW-1185">Reference proteome</keyword>
<keyword evidence="7" id="KW-0472">Membrane</keyword>
<dbReference type="PROSITE" id="PS00141">
    <property type="entry name" value="ASP_PROTEASE"/>
    <property type="match status" value="1"/>
</dbReference>
<dbReference type="OMA" id="HPKYEEF"/>
<sequence>MNNLLAAILILLTAAFPSDADVPNAAKGQWRWTGVPQFPLEGDSMIYSESHYTTNIFLGTPPKKFKVTIDTGSDLTWVDCVSDKTANMSEYDLTRSKTGSLVPCAHPLCRANCNDAQAACPYNIMYADTSGSSGHLVSDIIRFETLMENSTAGRSSAQLVFGCSTERNGHEDVQGNLGLGHSAVSIVMQLSEQGKAPRTLSHCLSGEVKGGGFLVFGRVELPQMSRTPLVLPQ</sequence>
<dbReference type="GO" id="GO:0006508">
    <property type="term" value="P:proteolysis"/>
    <property type="evidence" value="ECO:0007669"/>
    <property type="project" value="UniProtKB-KW"/>
</dbReference>
<keyword evidence="3" id="KW-0812">Transmembrane</keyword>
<dbReference type="GO" id="GO:0004190">
    <property type="term" value="F:aspartic-type endopeptidase activity"/>
    <property type="evidence" value="ECO:0007669"/>
    <property type="project" value="InterPro"/>
</dbReference>
<comment type="similarity">
    <text evidence="1">Belongs to the peptidase A1 family.</text>
</comment>
<evidence type="ECO:0000256" key="4">
    <source>
        <dbReference type="ARBA" id="ARBA00022729"/>
    </source>
</evidence>
<dbReference type="AlphaFoldDB" id="A0A7N0ZUK1"/>
<dbReference type="EnsemblPlants" id="Kaladp0037s0005.1.v1.1">
    <property type="protein sequence ID" value="Kaladp0037s0005.1.v1.1"/>
    <property type="gene ID" value="Kaladp0037s0005.v1.1"/>
</dbReference>
<evidence type="ECO:0000256" key="6">
    <source>
        <dbReference type="ARBA" id="ARBA00022989"/>
    </source>
</evidence>
<dbReference type="Gramene" id="Kaladp0037s0005.1.v1.1">
    <property type="protein sequence ID" value="Kaladp0037s0005.1.v1.1"/>
    <property type="gene ID" value="Kaladp0037s0005.v1.1"/>
</dbReference>
<evidence type="ECO:0000256" key="5">
    <source>
        <dbReference type="ARBA" id="ARBA00022801"/>
    </source>
</evidence>
<protein>
    <recommendedName>
        <fullName evidence="10">Peptidase A1 domain-containing protein</fullName>
    </recommendedName>
</protein>
<keyword evidence="2" id="KW-0645">Protease</keyword>
<dbReference type="SUPFAM" id="SSF50630">
    <property type="entry name" value="Acid proteases"/>
    <property type="match status" value="1"/>
</dbReference>
<keyword evidence="5" id="KW-0378">Hydrolase</keyword>
<feature type="chain" id="PRO_5029491173" description="Peptidase A1 domain-containing protein" evidence="9">
    <location>
        <begin position="21"/>
        <end position="233"/>
    </location>
</feature>
<dbReference type="PANTHER" id="PTHR13683:SF375">
    <property type="entry name" value="PEPTIDASE A1 DOMAIN-CONTAINING PROTEIN"/>
    <property type="match status" value="1"/>
</dbReference>
<feature type="signal peptide" evidence="9">
    <location>
        <begin position="1"/>
        <end position="20"/>
    </location>
</feature>
<dbReference type="PANTHER" id="PTHR13683">
    <property type="entry name" value="ASPARTYL PROTEASES"/>
    <property type="match status" value="1"/>
</dbReference>
<dbReference type="Proteomes" id="UP000594263">
    <property type="component" value="Unplaced"/>
</dbReference>
<dbReference type="PROSITE" id="PS51767">
    <property type="entry name" value="PEPTIDASE_A1"/>
    <property type="match status" value="1"/>
</dbReference>